<protein>
    <submittedName>
        <fullName evidence="1">Uncharacterized protein</fullName>
    </submittedName>
</protein>
<keyword evidence="2" id="KW-1185">Reference proteome</keyword>
<comment type="caution">
    <text evidence="1">The sequence shown here is derived from an EMBL/GenBank/DDBJ whole genome shotgun (WGS) entry which is preliminary data.</text>
</comment>
<dbReference type="EMBL" id="JAVRHP010000006">
    <property type="protein sequence ID" value="MDT0648936.1"/>
    <property type="molecule type" value="Genomic_DNA"/>
</dbReference>
<reference evidence="1 2" key="1">
    <citation type="submission" date="2023-09" db="EMBL/GenBank/DDBJ databases">
        <authorList>
            <person name="Rey-Velasco X."/>
        </authorList>
    </citation>
    <scope>NUCLEOTIDE SEQUENCE [LARGE SCALE GENOMIC DNA]</scope>
    <source>
        <strain evidence="1 2">F297</strain>
    </source>
</reference>
<organism evidence="1 2">
    <name type="scientific">Autumnicola edwardsiae</name>
    <dbReference type="NCBI Taxonomy" id="3075594"/>
    <lineage>
        <taxon>Bacteria</taxon>
        <taxon>Pseudomonadati</taxon>
        <taxon>Bacteroidota</taxon>
        <taxon>Flavobacteriia</taxon>
        <taxon>Flavobacteriales</taxon>
        <taxon>Flavobacteriaceae</taxon>
        <taxon>Autumnicola</taxon>
    </lineage>
</organism>
<proteinExistence type="predicted"/>
<evidence type="ECO:0000313" key="1">
    <source>
        <dbReference type="EMBL" id="MDT0648936.1"/>
    </source>
</evidence>
<accession>A0ABU3CRF7</accession>
<dbReference type="RefSeq" id="WP_311483115.1">
    <property type="nucleotide sequence ID" value="NZ_JAVRHP010000006.1"/>
</dbReference>
<gene>
    <name evidence="1" type="ORF">RM529_02215</name>
</gene>
<evidence type="ECO:0000313" key="2">
    <source>
        <dbReference type="Proteomes" id="UP001248819"/>
    </source>
</evidence>
<sequence>MDFNFISENDYNVLNIGDIGWETESLEYLIEVNDAVSFSLLVDAERKNDECCSFTNINSTEIRGAEFERDENSGLFRILVELPNEEL</sequence>
<name>A0ABU3CRF7_9FLAO</name>
<dbReference type="Proteomes" id="UP001248819">
    <property type="component" value="Unassembled WGS sequence"/>
</dbReference>